<reference evidence="3 4" key="1">
    <citation type="journal article" date="2009" name="Stand. Genomic Sci.">
        <title>Complete genome sequence of Halorhabdus utahensis type strain (AX-2).</title>
        <authorList>
            <person name="Anderson I."/>
            <person name="Tindall B.J."/>
            <person name="Pomrenke H."/>
            <person name="Goker M."/>
            <person name="Lapidus A."/>
            <person name="Nolan M."/>
            <person name="Copeland A."/>
            <person name="Glavina Del Rio T."/>
            <person name="Chen F."/>
            <person name="Tice H."/>
            <person name="Cheng J.F."/>
            <person name="Lucas S."/>
            <person name="Chertkov O."/>
            <person name="Bruce D."/>
            <person name="Brettin T."/>
            <person name="Detter J.C."/>
            <person name="Han C."/>
            <person name="Goodwin L."/>
            <person name="Land M."/>
            <person name="Hauser L."/>
            <person name="Chang Y.J."/>
            <person name="Jeffries C.D."/>
            <person name="Pitluck S."/>
            <person name="Pati A."/>
            <person name="Mavromatis K."/>
            <person name="Ivanova N."/>
            <person name="Ovchinnikova G."/>
            <person name="Chen A."/>
            <person name="Palaniappan K."/>
            <person name="Chain P."/>
            <person name="Rohde M."/>
            <person name="Bristow J."/>
            <person name="Eisen J.A."/>
            <person name="Markowitz V."/>
            <person name="Hugenholtz P."/>
            <person name="Kyrpides N.C."/>
            <person name="Klenk H.P."/>
        </authorList>
    </citation>
    <scope>NUCLEOTIDE SEQUENCE [LARGE SCALE GENOMIC DNA]</scope>
    <source>
        <strain evidence="4">DSM 12940 / JCM 11049 / AX-2</strain>
    </source>
</reference>
<gene>
    <name evidence="3" type="ordered locus">Huta_1019</name>
</gene>
<name>C7NVB8_HALUD</name>
<dbReference type="AlphaFoldDB" id="C7NVB8"/>
<dbReference type="PRINTS" id="PR01438">
    <property type="entry name" value="UNVRSLSTRESS"/>
</dbReference>
<evidence type="ECO:0000259" key="2">
    <source>
        <dbReference type="Pfam" id="PF00582"/>
    </source>
</evidence>
<dbReference type="Pfam" id="PF00582">
    <property type="entry name" value="Usp"/>
    <property type="match status" value="1"/>
</dbReference>
<dbReference type="RefSeq" id="WP_015788778.1">
    <property type="nucleotide sequence ID" value="NC_013158.1"/>
</dbReference>
<protein>
    <submittedName>
        <fullName evidence="3">UspA domain protein</fullName>
    </submittedName>
</protein>
<sequence>MYTVLMPVDSSRARGTAQAETVKALPDAAESVDVTVLYVFADEADADGQTVADVPGGEAAIERLEGTDVEYEVESRIGDPASEILNVAEELPADQLVLGGRKRSPFGSLLYGSVTQAVVLDADLPVTITGRSK</sequence>
<organism evidence="3 4">
    <name type="scientific">Halorhabdus utahensis (strain DSM 12940 / JCM 11049 / AX-2)</name>
    <dbReference type="NCBI Taxonomy" id="519442"/>
    <lineage>
        <taxon>Archaea</taxon>
        <taxon>Methanobacteriati</taxon>
        <taxon>Methanobacteriota</taxon>
        <taxon>Stenosarchaea group</taxon>
        <taxon>Halobacteria</taxon>
        <taxon>Halobacteriales</taxon>
        <taxon>Haloarculaceae</taxon>
        <taxon>Halorhabdus</taxon>
    </lineage>
</organism>
<dbReference type="SUPFAM" id="SSF52402">
    <property type="entry name" value="Adenine nucleotide alpha hydrolases-like"/>
    <property type="match status" value="1"/>
</dbReference>
<dbReference type="GeneID" id="8383292"/>
<dbReference type="Gene3D" id="3.40.50.620">
    <property type="entry name" value="HUPs"/>
    <property type="match status" value="1"/>
</dbReference>
<accession>C7NVB8</accession>
<dbReference type="STRING" id="519442.Huta_1019"/>
<feature type="domain" description="UspA" evidence="2">
    <location>
        <begin position="3"/>
        <end position="128"/>
    </location>
</feature>
<dbReference type="CDD" id="cd00293">
    <property type="entry name" value="USP-like"/>
    <property type="match status" value="1"/>
</dbReference>
<comment type="similarity">
    <text evidence="1">Belongs to the universal stress protein A family.</text>
</comment>
<dbReference type="InterPro" id="IPR006016">
    <property type="entry name" value="UspA"/>
</dbReference>
<dbReference type="EMBL" id="CP001687">
    <property type="protein sequence ID" value="ACV11202.1"/>
    <property type="molecule type" value="Genomic_DNA"/>
</dbReference>
<dbReference type="GeneID" id="79193939"/>
<dbReference type="HOGENOM" id="CLU_049301_19_1_2"/>
<evidence type="ECO:0000313" key="4">
    <source>
        <dbReference type="Proteomes" id="UP000002071"/>
    </source>
</evidence>
<dbReference type="eggNOG" id="arCOG03050">
    <property type="taxonomic scope" value="Archaea"/>
</dbReference>
<evidence type="ECO:0000313" key="3">
    <source>
        <dbReference type="EMBL" id="ACV11202.1"/>
    </source>
</evidence>
<evidence type="ECO:0000256" key="1">
    <source>
        <dbReference type="ARBA" id="ARBA00008791"/>
    </source>
</evidence>
<proteinExistence type="inferred from homology"/>
<dbReference type="InterPro" id="IPR006015">
    <property type="entry name" value="Universal_stress_UspA"/>
</dbReference>
<dbReference type="PANTHER" id="PTHR46268:SF6">
    <property type="entry name" value="UNIVERSAL STRESS PROTEIN UP12"/>
    <property type="match status" value="1"/>
</dbReference>
<dbReference type="InterPro" id="IPR014729">
    <property type="entry name" value="Rossmann-like_a/b/a_fold"/>
</dbReference>
<dbReference type="PANTHER" id="PTHR46268">
    <property type="entry name" value="STRESS RESPONSE PROTEIN NHAX"/>
    <property type="match status" value="1"/>
</dbReference>
<dbReference type="Proteomes" id="UP000002071">
    <property type="component" value="Chromosome"/>
</dbReference>
<keyword evidence="4" id="KW-1185">Reference proteome</keyword>
<dbReference type="KEGG" id="hut:Huta_1019"/>